<dbReference type="SUPFAM" id="SSF51735">
    <property type="entry name" value="NAD(P)-binding Rossmann-fold domains"/>
    <property type="match status" value="1"/>
</dbReference>
<evidence type="ECO:0000259" key="2">
    <source>
        <dbReference type="Pfam" id="PF01370"/>
    </source>
</evidence>
<evidence type="ECO:0000313" key="3">
    <source>
        <dbReference type="EMBL" id="RVX46662.1"/>
    </source>
</evidence>
<organism evidence="3 4">
    <name type="scientific">Nonomuraea polychroma</name>
    <dbReference type="NCBI Taxonomy" id="46176"/>
    <lineage>
        <taxon>Bacteria</taxon>
        <taxon>Bacillati</taxon>
        <taxon>Actinomycetota</taxon>
        <taxon>Actinomycetes</taxon>
        <taxon>Streptosporangiales</taxon>
        <taxon>Streptosporangiaceae</taxon>
        <taxon>Nonomuraea</taxon>
    </lineage>
</organism>
<comment type="caution">
    <text evidence="3">The sequence shown here is derived from an EMBL/GenBank/DDBJ whole genome shotgun (WGS) entry which is preliminary data.</text>
</comment>
<dbReference type="Pfam" id="PF01370">
    <property type="entry name" value="Epimerase"/>
    <property type="match status" value="1"/>
</dbReference>
<dbReference type="AlphaFoldDB" id="A0A438MLM6"/>
<protein>
    <submittedName>
        <fullName evidence="3">Nucleoside-diphosphate-sugar epimerase</fullName>
    </submittedName>
</protein>
<sequence length="299" mass="31543">MGWEGRRALVTGASGFIGGHLARRLAELGADVHAVSRGPAADPGMRWHRADLREPDATARLLAEVSPEVIFHLAGEVNGARDPGMVAPTLAGNLQSTVNVLTAVASRECRVVLAGSIEEPRPGNGHAAAPSPYAMAKSAAARYADLYHRLWGVPYTIVRPSMVYGPGQRDTTKLVPYVTLALLHGDEPQLTSGAKVADWVYVDDVVSAFLAAALSDRAVGQAFDVGTGVATSVREVVELLFDIAGSTSKPGFGAVADRPLDITQLADPGPALDLIGWRPEVALGDGLRRTIAWYAQRAI</sequence>
<dbReference type="OrthoDB" id="3505012at2"/>
<dbReference type="Proteomes" id="UP000284824">
    <property type="component" value="Unassembled WGS sequence"/>
</dbReference>
<name>A0A438MLM6_9ACTN</name>
<dbReference type="EMBL" id="SAUN01000001">
    <property type="protein sequence ID" value="RVX46662.1"/>
    <property type="molecule type" value="Genomic_DNA"/>
</dbReference>
<accession>A0A438MLM6</accession>
<gene>
    <name evidence="3" type="ORF">EDD27_9554</name>
</gene>
<keyword evidence="4" id="KW-1185">Reference proteome</keyword>
<evidence type="ECO:0000256" key="1">
    <source>
        <dbReference type="ARBA" id="ARBA00007637"/>
    </source>
</evidence>
<evidence type="ECO:0000313" key="4">
    <source>
        <dbReference type="Proteomes" id="UP000284824"/>
    </source>
</evidence>
<dbReference type="PANTHER" id="PTHR43000">
    <property type="entry name" value="DTDP-D-GLUCOSE 4,6-DEHYDRATASE-RELATED"/>
    <property type="match status" value="1"/>
</dbReference>
<reference evidence="3 4" key="1">
    <citation type="submission" date="2019-01" db="EMBL/GenBank/DDBJ databases">
        <title>Sequencing the genomes of 1000 actinobacteria strains.</title>
        <authorList>
            <person name="Klenk H.-P."/>
        </authorList>
    </citation>
    <scope>NUCLEOTIDE SEQUENCE [LARGE SCALE GENOMIC DNA]</scope>
    <source>
        <strain evidence="3 4">DSM 43925</strain>
    </source>
</reference>
<proteinExistence type="inferred from homology"/>
<dbReference type="InterPro" id="IPR036291">
    <property type="entry name" value="NAD(P)-bd_dom_sf"/>
</dbReference>
<dbReference type="InterPro" id="IPR001509">
    <property type="entry name" value="Epimerase_deHydtase"/>
</dbReference>
<feature type="domain" description="NAD-dependent epimerase/dehydratase" evidence="2">
    <location>
        <begin position="8"/>
        <end position="226"/>
    </location>
</feature>
<dbReference type="Gene3D" id="3.40.50.720">
    <property type="entry name" value="NAD(P)-binding Rossmann-like Domain"/>
    <property type="match status" value="1"/>
</dbReference>
<comment type="similarity">
    <text evidence="1">Belongs to the NAD(P)-dependent epimerase/dehydratase family.</text>
</comment>